<accession>A0A3Q0JLL0</accession>
<organism evidence="2 3">
    <name type="scientific">Diaphorina citri</name>
    <name type="common">Asian citrus psyllid</name>
    <dbReference type="NCBI Taxonomy" id="121845"/>
    <lineage>
        <taxon>Eukaryota</taxon>
        <taxon>Metazoa</taxon>
        <taxon>Ecdysozoa</taxon>
        <taxon>Arthropoda</taxon>
        <taxon>Hexapoda</taxon>
        <taxon>Insecta</taxon>
        <taxon>Pterygota</taxon>
        <taxon>Neoptera</taxon>
        <taxon>Paraneoptera</taxon>
        <taxon>Hemiptera</taxon>
        <taxon>Sternorrhyncha</taxon>
        <taxon>Psylloidea</taxon>
        <taxon>Psyllidae</taxon>
        <taxon>Diaphorininae</taxon>
        <taxon>Diaphorina</taxon>
    </lineage>
</organism>
<dbReference type="PaxDb" id="121845-A0A3Q0JLL0"/>
<evidence type="ECO:0000313" key="3">
    <source>
        <dbReference type="RefSeq" id="XP_026687740.1"/>
    </source>
</evidence>
<evidence type="ECO:0000256" key="1">
    <source>
        <dbReference type="SAM" id="MobiDB-lite"/>
    </source>
</evidence>
<reference evidence="3" key="1">
    <citation type="submission" date="2025-08" db="UniProtKB">
        <authorList>
            <consortium name="RefSeq"/>
        </authorList>
    </citation>
    <scope>IDENTIFICATION</scope>
</reference>
<sequence length="288" mass="31974">MLCSVFNSHNTLLTEVSIKLMSYYSLLKIYGKTDREMKGNHMNLVKRMKGIKNVKWLDDLDEEHDDVMKIYCSLDPITFESNEQSSSPPADVSPEATDEGGAANRTLTLSSGPITPPTDLPEEPSTPTRPVSVPIPAPVTTKPSCPVTVKTKAARAPLVTSSNMNKNRPVVKTPIRTMKTGLNKENIPNSIVSKMTEVKNKPRFVPGVLKTPRDNKVTSNNIYSRKTPAVISDPTLVNRTRQILRDLNSCSTNDRSEDYEGKELDSPISIPRAYESANLLKSINDRLY</sequence>
<dbReference type="GeneID" id="103521115"/>
<gene>
    <name evidence="3" type="primary">LOC103521115</name>
</gene>
<dbReference type="Proteomes" id="UP000079169">
    <property type="component" value="Unplaced"/>
</dbReference>
<protein>
    <submittedName>
        <fullName evidence="3">Patellin-2 isoform X1</fullName>
    </submittedName>
</protein>
<feature type="region of interest" description="Disordered" evidence="1">
    <location>
        <begin position="81"/>
        <end position="139"/>
    </location>
</feature>
<proteinExistence type="predicted"/>
<keyword evidence="2" id="KW-1185">Reference proteome</keyword>
<evidence type="ECO:0000313" key="2">
    <source>
        <dbReference type="Proteomes" id="UP000079169"/>
    </source>
</evidence>
<name>A0A3Q0JLL0_DIACI</name>
<dbReference type="AlphaFoldDB" id="A0A3Q0JLL0"/>
<dbReference type="RefSeq" id="XP_026687740.1">
    <property type="nucleotide sequence ID" value="XM_026831939.1"/>
</dbReference>